<accession>A0A0D9ZMK9</accession>
<keyword evidence="3" id="KW-1185">Reference proteome</keyword>
<feature type="compositionally biased region" description="Basic residues" evidence="1">
    <location>
        <begin position="99"/>
        <end position="111"/>
    </location>
</feature>
<evidence type="ECO:0000313" key="3">
    <source>
        <dbReference type="Proteomes" id="UP000026961"/>
    </source>
</evidence>
<evidence type="ECO:0000256" key="1">
    <source>
        <dbReference type="SAM" id="MobiDB-lite"/>
    </source>
</evidence>
<dbReference type="Proteomes" id="UP000026961">
    <property type="component" value="Chromosome 4"/>
</dbReference>
<sequence length="111" mass="11809">MPQPTKPVAPQRHTLGIKKALVLVFYACDGSRPIGLCEYQLANVGRAIAGTKKRSLRKNKGGEGGGVGHDVLTTALTHPLMGRKAHAGVGDRAQQPLPRRGRGRGGIRVVR</sequence>
<name>A0A0D9ZMK9_9ORYZ</name>
<evidence type="ECO:0000313" key="2">
    <source>
        <dbReference type="EnsemblPlants" id="OGLUM04G17310.1"/>
    </source>
</evidence>
<organism evidence="2">
    <name type="scientific">Oryza glumipatula</name>
    <dbReference type="NCBI Taxonomy" id="40148"/>
    <lineage>
        <taxon>Eukaryota</taxon>
        <taxon>Viridiplantae</taxon>
        <taxon>Streptophyta</taxon>
        <taxon>Embryophyta</taxon>
        <taxon>Tracheophyta</taxon>
        <taxon>Spermatophyta</taxon>
        <taxon>Magnoliopsida</taxon>
        <taxon>Liliopsida</taxon>
        <taxon>Poales</taxon>
        <taxon>Poaceae</taxon>
        <taxon>BOP clade</taxon>
        <taxon>Oryzoideae</taxon>
        <taxon>Oryzeae</taxon>
        <taxon>Oryzinae</taxon>
        <taxon>Oryza</taxon>
    </lineage>
</organism>
<protein>
    <submittedName>
        <fullName evidence="2">Uncharacterized protein</fullName>
    </submittedName>
</protein>
<dbReference type="EnsemblPlants" id="OGLUM04G17310.1">
    <property type="protein sequence ID" value="OGLUM04G17310.1"/>
    <property type="gene ID" value="OGLUM04G17310"/>
</dbReference>
<dbReference type="AlphaFoldDB" id="A0A0D9ZMK9"/>
<dbReference type="Gramene" id="OGLUM04G17310.1">
    <property type="protein sequence ID" value="OGLUM04G17310.1"/>
    <property type="gene ID" value="OGLUM04G17310"/>
</dbReference>
<dbReference type="HOGENOM" id="CLU_2162345_0_0_1"/>
<proteinExistence type="predicted"/>
<reference evidence="2" key="1">
    <citation type="submission" date="2015-04" db="UniProtKB">
        <authorList>
            <consortium name="EnsemblPlants"/>
        </authorList>
    </citation>
    <scope>IDENTIFICATION</scope>
</reference>
<reference evidence="2" key="2">
    <citation type="submission" date="2018-05" db="EMBL/GenBank/DDBJ databases">
        <title>OgluRS3 (Oryza glumaepatula Reference Sequence Version 3).</title>
        <authorList>
            <person name="Zhang J."/>
            <person name="Kudrna D."/>
            <person name="Lee S."/>
            <person name="Talag J."/>
            <person name="Welchert J."/>
            <person name="Wing R.A."/>
        </authorList>
    </citation>
    <scope>NUCLEOTIDE SEQUENCE [LARGE SCALE GENOMIC DNA]</scope>
</reference>
<feature type="region of interest" description="Disordered" evidence="1">
    <location>
        <begin position="85"/>
        <end position="111"/>
    </location>
</feature>